<sequence length="256" mass="28524">MVKGEDVVILTSAEDVDDWEFKTRMALKGKGLWDIVSGTTTRPNGSDSHKPVKGYLVRRDTAAAEIVARVSRNQLAHIRELEDDPKAMWDRLIAMNRAVGPANARTLWAKFNDRTYRGPMMAEHIAGKRSLAGKLKCLYNDELSEAQFISCIISSLPIEYDTLVESLEADLEGENVEHVIGHILHKAADLEEKKKLAVTDLADPDNAAMVGAAHQRRRPLSENPMFQVWGVWPLPITLYEGELARKVATCGSCRDC</sequence>
<evidence type="ECO:0000313" key="1">
    <source>
        <dbReference type="EMBL" id="KIY47962.1"/>
    </source>
</evidence>
<name>A0A0D7AAD3_9AGAR</name>
<evidence type="ECO:0008006" key="3">
    <source>
        <dbReference type="Google" id="ProtNLM"/>
    </source>
</evidence>
<organism evidence="1 2">
    <name type="scientific">Fistulina hepatica ATCC 64428</name>
    <dbReference type="NCBI Taxonomy" id="1128425"/>
    <lineage>
        <taxon>Eukaryota</taxon>
        <taxon>Fungi</taxon>
        <taxon>Dikarya</taxon>
        <taxon>Basidiomycota</taxon>
        <taxon>Agaricomycotina</taxon>
        <taxon>Agaricomycetes</taxon>
        <taxon>Agaricomycetidae</taxon>
        <taxon>Agaricales</taxon>
        <taxon>Fistulinaceae</taxon>
        <taxon>Fistulina</taxon>
    </lineage>
</organism>
<accession>A0A0D7AAD3</accession>
<protein>
    <recommendedName>
        <fullName evidence="3">DUF4219 domain-containing protein</fullName>
    </recommendedName>
</protein>
<evidence type="ECO:0000313" key="2">
    <source>
        <dbReference type="Proteomes" id="UP000054144"/>
    </source>
</evidence>
<dbReference type="Proteomes" id="UP000054144">
    <property type="component" value="Unassembled WGS sequence"/>
</dbReference>
<dbReference type="AlphaFoldDB" id="A0A0D7AAD3"/>
<proteinExistence type="predicted"/>
<dbReference type="OrthoDB" id="3051833at2759"/>
<dbReference type="Pfam" id="PF14223">
    <property type="entry name" value="Retrotran_gag_2"/>
    <property type="match status" value="1"/>
</dbReference>
<gene>
    <name evidence="1" type="ORF">FISHEDRAFT_74138</name>
</gene>
<reference evidence="1 2" key="1">
    <citation type="journal article" date="2015" name="Fungal Genet. Biol.">
        <title>Evolution of novel wood decay mechanisms in Agaricales revealed by the genome sequences of Fistulina hepatica and Cylindrobasidium torrendii.</title>
        <authorList>
            <person name="Floudas D."/>
            <person name="Held B.W."/>
            <person name="Riley R."/>
            <person name="Nagy L.G."/>
            <person name="Koehler G."/>
            <person name="Ransdell A.S."/>
            <person name="Younus H."/>
            <person name="Chow J."/>
            <person name="Chiniquy J."/>
            <person name="Lipzen A."/>
            <person name="Tritt A."/>
            <person name="Sun H."/>
            <person name="Haridas S."/>
            <person name="LaButti K."/>
            <person name="Ohm R.A."/>
            <person name="Kues U."/>
            <person name="Blanchette R.A."/>
            <person name="Grigoriev I.V."/>
            <person name="Minto R.E."/>
            <person name="Hibbett D.S."/>
        </authorList>
    </citation>
    <scope>NUCLEOTIDE SEQUENCE [LARGE SCALE GENOMIC DNA]</scope>
    <source>
        <strain evidence="1 2">ATCC 64428</strain>
    </source>
</reference>
<keyword evidence="2" id="KW-1185">Reference proteome</keyword>
<dbReference type="EMBL" id="KN881902">
    <property type="protein sequence ID" value="KIY47962.1"/>
    <property type="molecule type" value="Genomic_DNA"/>
</dbReference>